<dbReference type="InterPro" id="IPR037522">
    <property type="entry name" value="HD_GYP_dom"/>
</dbReference>
<evidence type="ECO:0000313" key="6">
    <source>
        <dbReference type="EMBL" id="SMC16762.1"/>
    </source>
</evidence>
<protein>
    <submittedName>
        <fullName evidence="6">Diguanylate cyclase (GGDEF) domain-containing protein</fullName>
    </submittedName>
</protein>
<keyword evidence="2" id="KW-0812">Transmembrane</keyword>
<dbReference type="PROSITE" id="PS51832">
    <property type="entry name" value="HD_GYP"/>
    <property type="match status" value="1"/>
</dbReference>
<gene>
    <name evidence="6" type="ORF">SAMN02745134_00147</name>
</gene>
<feature type="domain" description="PAS" evidence="3">
    <location>
        <begin position="252"/>
        <end position="329"/>
    </location>
</feature>
<dbReference type="Gene3D" id="3.30.450.20">
    <property type="entry name" value="PAS domain"/>
    <property type="match status" value="2"/>
</dbReference>
<dbReference type="EMBL" id="FWXH01000002">
    <property type="protein sequence ID" value="SMC16762.1"/>
    <property type="molecule type" value="Genomic_DNA"/>
</dbReference>
<dbReference type="CDD" id="cd01949">
    <property type="entry name" value="GGDEF"/>
    <property type="match status" value="1"/>
</dbReference>
<dbReference type="OrthoDB" id="9804747at2"/>
<dbReference type="SMART" id="SM00267">
    <property type="entry name" value="GGDEF"/>
    <property type="match status" value="1"/>
</dbReference>
<dbReference type="Gene3D" id="3.30.70.270">
    <property type="match status" value="1"/>
</dbReference>
<evidence type="ECO:0000259" key="4">
    <source>
        <dbReference type="PROSITE" id="PS50887"/>
    </source>
</evidence>
<keyword evidence="1" id="KW-0175">Coiled coil</keyword>
<evidence type="ECO:0000256" key="1">
    <source>
        <dbReference type="SAM" id="Coils"/>
    </source>
</evidence>
<dbReference type="Pfam" id="PF13487">
    <property type="entry name" value="HD_5"/>
    <property type="match status" value="1"/>
</dbReference>
<dbReference type="InterPro" id="IPR003607">
    <property type="entry name" value="HD/PDEase_dom"/>
</dbReference>
<dbReference type="PANTHER" id="PTHR43155">
    <property type="entry name" value="CYCLIC DI-GMP PHOSPHODIESTERASE PA4108-RELATED"/>
    <property type="match status" value="1"/>
</dbReference>
<dbReference type="InterPro" id="IPR035965">
    <property type="entry name" value="PAS-like_dom_sf"/>
</dbReference>
<name>A0A1W1WYG8_9CLOT</name>
<evidence type="ECO:0000313" key="7">
    <source>
        <dbReference type="Proteomes" id="UP000192468"/>
    </source>
</evidence>
<feature type="coiled-coil region" evidence="1">
    <location>
        <begin position="91"/>
        <end position="122"/>
    </location>
</feature>
<dbReference type="SMART" id="SM00471">
    <property type="entry name" value="HDc"/>
    <property type="match status" value="1"/>
</dbReference>
<dbReference type="SUPFAM" id="SSF109604">
    <property type="entry name" value="HD-domain/PDEase-like"/>
    <property type="match status" value="1"/>
</dbReference>
<keyword evidence="2" id="KW-0472">Membrane</keyword>
<proteinExistence type="predicted"/>
<dbReference type="InterPro" id="IPR043128">
    <property type="entry name" value="Rev_trsase/Diguanyl_cyclase"/>
</dbReference>
<dbReference type="PROSITE" id="PS50887">
    <property type="entry name" value="GGDEF"/>
    <property type="match status" value="1"/>
</dbReference>
<feature type="domain" description="HD-GYP" evidence="5">
    <location>
        <begin position="526"/>
        <end position="713"/>
    </location>
</feature>
<keyword evidence="7" id="KW-1185">Reference proteome</keyword>
<evidence type="ECO:0000259" key="5">
    <source>
        <dbReference type="PROSITE" id="PS51832"/>
    </source>
</evidence>
<dbReference type="InterPro" id="IPR000014">
    <property type="entry name" value="PAS"/>
</dbReference>
<dbReference type="CDD" id="cd00077">
    <property type="entry name" value="HDc"/>
    <property type="match status" value="1"/>
</dbReference>
<dbReference type="InterPro" id="IPR000160">
    <property type="entry name" value="GGDEF_dom"/>
</dbReference>
<dbReference type="PROSITE" id="PS50112">
    <property type="entry name" value="PAS"/>
    <property type="match status" value="2"/>
</dbReference>
<dbReference type="AlphaFoldDB" id="A0A1W1WYG8"/>
<feature type="transmembrane region" description="Helical" evidence="2">
    <location>
        <begin position="59"/>
        <end position="77"/>
    </location>
</feature>
<dbReference type="RefSeq" id="WP_084113369.1">
    <property type="nucleotide sequence ID" value="NZ_FWXH01000002.1"/>
</dbReference>
<dbReference type="NCBIfam" id="TIGR00254">
    <property type="entry name" value="GGDEF"/>
    <property type="match status" value="1"/>
</dbReference>
<evidence type="ECO:0000259" key="3">
    <source>
        <dbReference type="PROSITE" id="PS50112"/>
    </source>
</evidence>
<reference evidence="6 7" key="1">
    <citation type="submission" date="2017-04" db="EMBL/GenBank/DDBJ databases">
        <authorList>
            <person name="Afonso C.L."/>
            <person name="Miller P.J."/>
            <person name="Scott M.A."/>
            <person name="Spackman E."/>
            <person name="Goraichik I."/>
            <person name="Dimitrov K.M."/>
            <person name="Suarez D.L."/>
            <person name="Swayne D.E."/>
        </authorList>
    </citation>
    <scope>NUCLEOTIDE SEQUENCE [LARGE SCALE GENOMIC DNA]</scope>
    <source>
        <strain evidence="6 7">DSM 12555</strain>
    </source>
</reference>
<feature type="domain" description="GGDEF" evidence="4">
    <location>
        <begin position="405"/>
        <end position="540"/>
    </location>
</feature>
<keyword evidence="2" id="KW-1133">Transmembrane helix</keyword>
<evidence type="ECO:0000256" key="2">
    <source>
        <dbReference type="SAM" id="Phobius"/>
    </source>
</evidence>
<feature type="domain" description="PAS" evidence="3">
    <location>
        <begin position="136"/>
        <end position="206"/>
    </location>
</feature>
<sequence>MLRFIKRKFHLALNINKYKYESIKIFLIYLAIGSFWIYFSDKLAYKLAANDQMLVTINIYKGWVFVLITATILYVLVRNILKKFEYMDYKLNESYEELTASNEELQAYVEQLTASEEELRIQYDQITISEEKLRKSEQKNIAIIKAIPDLLFVIDKNGKFIDSMTNDESRLYVPKEQFIGKTISEVMPKNIVETAYEKIQLVLKQGTLENFEYMLEGQYFELRMVKNNDNEVLAISRNITVERINELDLKISENRYKTLVDEMLQGVALYEGSSEDEEVTNYKLVSANKSHEKLTGINTKESIGKTISELIPKLGNEYYEQLRYVVKNGKSVYYENYYLTTGLFHGVTAYQPKKLQLAVIVNNITARKQLQEKLEYLSYNDQLTGLYNRRFFEEELIRIDNERNLPLTVIMADVNGLKLVNDSFGHAIGDELIKRAAKVIKDGCREDDIVARLAGDEFVVFLKRTNTVEAGQIVDHIKELTFKEKVGSIDVSISFGHETKTKKDESLDEVLKKAENYMYKKKLFESPGIRGKTISTIISTLNEKNKREEEHSLRVSKLCEDMGYALNLSKDDINELKTVGLLHDIGKIAIEDNILNKTGKLTPEEYEEIKRHPEIGYRILSTVNEMSEMAEYVLAHHERFDGMGYPKKLKAEQIPLQSRIITIADSYDAMVSERSYHCALSQETAIHELEVNAGTQFDAKLVKVFIEKVLKSK</sequence>
<dbReference type="SUPFAM" id="SSF55785">
    <property type="entry name" value="PYP-like sensor domain (PAS domain)"/>
    <property type="match status" value="2"/>
</dbReference>
<dbReference type="PANTHER" id="PTHR43155:SF2">
    <property type="entry name" value="CYCLIC DI-GMP PHOSPHODIESTERASE PA4108"/>
    <property type="match status" value="1"/>
</dbReference>
<dbReference type="InterPro" id="IPR029787">
    <property type="entry name" value="Nucleotide_cyclase"/>
</dbReference>
<dbReference type="Proteomes" id="UP000192468">
    <property type="component" value="Unassembled WGS sequence"/>
</dbReference>
<dbReference type="Pfam" id="PF00990">
    <property type="entry name" value="GGDEF"/>
    <property type="match status" value="1"/>
</dbReference>
<accession>A0A1W1WYG8</accession>
<dbReference type="SUPFAM" id="SSF55073">
    <property type="entry name" value="Nucleotide cyclase"/>
    <property type="match status" value="1"/>
</dbReference>
<dbReference type="Gene3D" id="1.10.3210.10">
    <property type="entry name" value="Hypothetical protein af1432"/>
    <property type="match status" value="1"/>
</dbReference>
<feature type="transmembrane region" description="Helical" evidence="2">
    <location>
        <begin position="21"/>
        <end position="39"/>
    </location>
</feature>
<dbReference type="STRING" id="1121291.SAMN02745134_00147"/>
<dbReference type="CDD" id="cd00130">
    <property type="entry name" value="PAS"/>
    <property type="match status" value="1"/>
</dbReference>
<organism evidence="6 7">
    <name type="scientific">Clostridium acidisoli DSM 12555</name>
    <dbReference type="NCBI Taxonomy" id="1121291"/>
    <lineage>
        <taxon>Bacteria</taxon>
        <taxon>Bacillati</taxon>
        <taxon>Bacillota</taxon>
        <taxon>Clostridia</taxon>
        <taxon>Eubacteriales</taxon>
        <taxon>Clostridiaceae</taxon>
        <taxon>Clostridium</taxon>
    </lineage>
</organism>
<dbReference type="Pfam" id="PF13426">
    <property type="entry name" value="PAS_9"/>
    <property type="match status" value="1"/>
</dbReference>